<proteinExistence type="predicted"/>
<reference evidence="1" key="1">
    <citation type="submission" date="2021-04" db="EMBL/GenBank/DDBJ databases">
        <title>novel species isolated from subtropical streams in China.</title>
        <authorList>
            <person name="Lu H."/>
        </authorList>
    </citation>
    <scope>NUCLEOTIDE SEQUENCE</scope>
    <source>
        <strain evidence="1">LFS511W</strain>
    </source>
</reference>
<dbReference type="Pfam" id="PF11142">
    <property type="entry name" value="DUF2917"/>
    <property type="match status" value="1"/>
</dbReference>
<keyword evidence="2" id="KW-1185">Reference proteome</keyword>
<accession>A0A941DRS8</accession>
<comment type="caution">
    <text evidence="1">The sequence shown here is derived from an EMBL/GenBank/DDBJ whole genome shotgun (WGS) entry which is preliminary data.</text>
</comment>
<dbReference type="AlphaFoldDB" id="A0A941DRS8"/>
<gene>
    <name evidence="1" type="ORF">KDM89_16240</name>
</gene>
<dbReference type="InterPro" id="IPR021317">
    <property type="entry name" value="DUF2917"/>
</dbReference>
<organism evidence="1 2">
    <name type="scientific">Undibacterium luofuense</name>
    <dbReference type="NCBI Taxonomy" id="2828733"/>
    <lineage>
        <taxon>Bacteria</taxon>
        <taxon>Pseudomonadati</taxon>
        <taxon>Pseudomonadota</taxon>
        <taxon>Betaproteobacteria</taxon>
        <taxon>Burkholderiales</taxon>
        <taxon>Oxalobacteraceae</taxon>
        <taxon>Undibacterium</taxon>
    </lineage>
</organism>
<evidence type="ECO:0000313" key="1">
    <source>
        <dbReference type="EMBL" id="MBR7783696.1"/>
    </source>
</evidence>
<dbReference type="RefSeq" id="WP_212688975.1">
    <property type="nucleotide sequence ID" value="NZ_JAGSPN010000014.1"/>
</dbReference>
<name>A0A941DRS8_9BURK</name>
<dbReference type="Proteomes" id="UP000680067">
    <property type="component" value="Unassembled WGS sequence"/>
</dbReference>
<evidence type="ECO:0000313" key="2">
    <source>
        <dbReference type="Proteomes" id="UP000680067"/>
    </source>
</evidence>
<protein>
    <submittedName>
        <fullName evidence="1">DUF2917 domain-containing protein</fullName>
    </submittedName>
</protein>
<dbReference type="EMBL" id="JAGSPN010000014">
    <property type="protein sequence ID" value="MBR7783696.1"/>
    <property type="molecule type" value="Genomic_DNA"/>
</dbReference>
<sequence>MKDMSQTRQIRLANQELSSFQMPYSNLLQVQSGRIWLTVEGDAQDYWIGAGEQMQLPRGRKVVIEAAKGAARLVLTPLNSHFAQALPSPVAGFLKAAA</sequence>